<evidence type="ECO:0000259" key="1">
    <source>
        <dbReference type="Pfam" id="PF08448"/>
    </source>
</evidence>
<protein>
    <submittedName>
        <fullName evidence="2">PAS domain-containing protein</fullName>
    </submittedName>
</protein>
<keyword evidence="3" id="KW-1185">Reference proteome</keyword>
<dbReference type="InterPro" id="IPR035965">
    <property type="entry name" value="PAS-like_dom_sf"/>
</dbReference>
<dbReference type="Pfam" id="PF08448">
    <property type="entry name" value="PAS_4"/>
    <property type="match status" value="1"/>
</dbReference>
<sequence length="202" mass="21418">MSASLAALTLLCLVGLDQVGRWLSPGVVDPPWSRWPLISVMALVVTVWVYLRGKLGPFVSADVVPERVSNAMNLLPDAVVLLDQDGRVVLVNDAFKTLVSPKAVQIGDSLDAHSWWCEALSLAPGGVDLPWTQVLKAAVPRVRVALLFALHGRSPVPVRLTCTPVSAEASKLLGCLVTVAEQGPVDSPTSHVSNQPLHGVSA</sequence>
<dbReference type="Gene3D" id="3.30.450.20">
    <property type="entry name" value="PAS domain"/>
    <property type="match status" value="1"/>
</dbReference>
<proteinExistence type="predicted"/>
<evidence type="ECO:0000313" key="2">
    <source>
        <dbReference type="EMBL" id="NYG35437.1"/>
    </source>
</evidence>
<dbReference type="InterPro" id="IPR000014">
    <property type="entry name" value="PAS"/>
</dbReference>
<reference evidence="2 3" key="1">
    <citation type="submission" date="2020-07" db="EMBL/GenBank/DDBJ databases">
        <title>Genomic Encyclopedia of Archaeal and Bacterial Type Strains, Phase II (KMG-II): from individual species to whole genera.</title>
        <authorList>
            <person name="Goeker M."/>
        </authorList>
    </citation>
    <scope>NUCLEOTIDE SEQUENCE [LARGE SCALE GENOMIC DNA]</scope>
    <source>
        <strain evidence="2 3">DSM 21226</strain>
    </source>
</reference>
<name>A0A7Y9R1D8_9BURK</name>
<dbReference type="SUPFAM" id="SSF55785">
    <property type="entry name" value="PYP-like sensor domain (PAS domain)"/>
    <property type="match status" value="1"/>
</dbReference>
<dbReference type="RefSeq" id="WP_179636332.1">
    <property type="nucleotide sequence ID" value="NZ_JACCFH010000002.1"/>
</dbReference>
<feature type="domain" description="PAS fold-4" evidence="1">
    <location>
        <begin position="74"/>
        <end position="180"/>
    </location>
</feature>
<accession>A0A7Y9R1D8</accession>
<gene>
    <name evidence="2" type="ORF">BDD16_004499</name>
</gene>
<dbReference type="Proteomes" id="UP000518288">
    <property type="component" value="Unassembled WGS sequence"/>
</dbReference>
<comment type="caution">
    <text evidence="2">The sequence shown here is derived from an EMBL/GenBank/DDBJ whole genome shotgun (WGS) entry which is preliminary data.</text>
</comment>
<organism evidence="2 3">
    <name type="scientific">Sphaerotilus montanus</name>
    <dbReference type="NCBI Taxonomy" id="522889"/>
    <lineage>
        <taxon>Bacteria</taxon>
        <taxon>Pseudomonadati</taxon>
        <taxon>Pseudomonadota</taxon>
        <taxon>Betaproteobacteria</taxon>
        <taxon>Burkholderiales</taxon>
        <taxon>Sphaerotilaceae</taxon>
        <taxon>Sphaerotilus</taxon>
    </lineage>
</organism>
<dbReference type="AlphaFoldDB" id="A0A7Y9R1D8"/>
<dbReference type="EMBL" id="JACCFH010000002">
    <property type="protein sequence ID" value="NYG35437.1"/>
    <property type="molecule type" value="Genomic_DNA"/>
</dbReference>
<dbReference type="InterPro" id="IPR013656">
    <property type="entry name" value="PAS_4"/>
</dbReference>
<dbReference type="CDD" id="cd00130">
    <property type="entry name" value="PAS"/>
    <property type="match status" value="1"/>
</dbReference>
<evidence type="ECO:0000313" key="3">
    <source>
        <dbReference type="Proteomes" id="UP000518288"/>
    </source>
</evidence>